<evidence type="ECO:0000256" key="1">
    <source>
        <dbReference type="SAM" id="MobiDB-lite"/>
    </source>
</evidence>
<proteinExistence type="predicted"/>
<dbReference type="AlphaFoldDB" id="A0A9D3WAM1"/>
<sequence>MTRRGLHGANWRDVHEEYITMWTNRFGRIPSMDRCLDLRPSPQYLQWYYEKGKPFLFGGRSMIVPLHTTRIEQHLPDPHHAPAPEIDLEPEPEPEPKLHSRSSSYHPDLGGNDYFPDSSTHGYYSNFDIFSHLPHQYSTPSSSYPPLYSAPSGSYPLPYSAPSGLYPPSYSALLEPYPSPFSSPLGPYPAPFSTPLGPYPAPFSTPPA</sequence>
<feature type="region of interest" description="Disordered" evidence="1">
    <location>
        <begin position="74"/>
        <end position="110"/>
    </location>
</feature>
<evidence type="ECO:0000313" key="3">
    <source>
        <dbReference type="Proteomes" id="UP000828251"/>
    </source>
</evidence>
<dbReference type="EMBL" id="JAIQCV010000002">
    <property type="protein sequence ID" value="KAH1120507.1"/>
    <property type="molecule type" value="Genomic_DNA"/>
</dbReference>
<evidence type="ECO:0000313" key="2">
    <source>
        <dbReference type="EMBL" id="KAH1120507.1"/>
    </source>
</evidence>
<name>A0A9D3WAM1_9ROSI</name>
<dbReference type="Proteomes" id="UP000828251">
    <property type="component" value="Unassembled WGS sequence"/>
</dbReference>
<organism evidence="2 3">
    <name type="scientific">Gossypium stocksii</name>
    <dbReference type="NCBI Taxonomy" id="47602"/>
    <lineage>
        <taxon>Eukaryota</taxon>
        <taxon>Viridiplantae</taxon>
        <taxon>Streptophyta</taxon>
        <taxon>Embryophyta</taxon>
        <taxon>Tracheophyta</taxon>
        <taxon>Spermatophyta</taxon>
        <taxon>Magnoliopsida</taxon>
        <taxon>eudicotyledons</taxon>
        <taxon>Gunneridae</taxon>
        <taxon>Pentapetalae</taxon>
        <taxon>rosids</taxon>
        <taxon>malvids</taxon>
        <taxon>Malvales</taxon>
        <taxon>Malvaceae</taxon>
        <taxon>Malvoideae</taxon>
        <taxon>Gossypium</taxon>
    </lineage>
</organism>
<gene>
    <name evidence="2" type="ORF">J1N35_003667</name>
</gene>
<reference evidence="2 3" key="1">
    <citation type="journal article" date="2021" name="Plant Biotechnol. J.">
        <title>Multi-omics assisted identification of the key and species-specific regulatory components of drought-tolerant mechanisms in Gossypium stocksii.</title>
        <authorList>
            <person name="Yu D."/>
            <person name="Ke L."/>
            <person name="Zhang D."/>
            <person name="Wu Y."/>
            <person name="Sun Y."/>
            <person name="Mei J."/>
            <person name="Sun J."/>
            <person name="Sun Y."/>
        </authorList>
    </citation>
    <scope>NUCLEOTIDE SEQUENCE [LARGE SCALE GENOMIC DNA]</scope>
    <source>
        <strain evidence="3">cv. E1</strain>
        <tissue evidence="2">Leaf</tissue>
    </source>
</reference>
<keyword evidence="3" id="KW-1185">Reference proteome</keyword>
<accession>A0A9D3WAM1</accession>
<protein>
    <recommendedName>
        <fullName evidence="4">Aminotransferase-like plant mobile domain-containing protein</fullName>
    </recommendedName>
</protein>
<comment type="caution">
    <text evidence="2">The sequence shown here is derived from an EMBL/GenBank/DDBJ whole genome shotgun (WGS) entry which is preliminary data.</text>
</comment>
<evidence type="ECO:0008006" key="4">
    <source>
        <dbReference type="Google" id="ProtNLM"/>
    </source>
</evidence>